<feature type="transmembrane region" description="Helical" evidence="6">
    <location>
        <begin position="72"/>
        <end position="90"/>
    </location>
</feature>
<keyword evidence="8" id="KW-1185">Reference proteome</keyword>
<feature type="transmembrane region" description="Helical" evidence="6">
    <location>
        <begin position="42"/>
        <end position="66"/>
    </location>
</feature>
<dbReference type="RefSeq" id="WP_017800836.1">
    <property type="nucleotide sequence ID" value="NZ_JAGGMQ010000001.1"/>
</dbReference>
<reference evidence="8" key="1">
    <citation type="submission" date="2023-07" db="EMBL/GenBank/DDBJ databases">
        <title>Genome mining of underrepresented organisms for secondary metabolites.</title>
        <authorList>
            <person name="D'Agostino P.M."/>
        </authorList>
    </citation>
    <scope>NUCLEOTIDE SEQUENCE [LARGE SCALE GENOMIC DNA]</scope>
    <source>
        <strain evidence="8">WS4403</strain>
    </source>
</reference>
<dbReference type="Pfam" id="PF01810">
    <property type="entry name" value="LysE"/>
    <property type="match status" value="1"/>
</dbReference>
<dbReference type="InterPro" id="IPR001123">
    <property type="entry name" value="LeuE-type"/>
</dbReference>
<evidence type="ECO:0000256" key="1">
    <source>
        <dbReference type="ARBA" id="ARBA00004651"/>
    </source>
</evidence>
<evidence type="ECO:0000313" key="7">
    <source>
        <dbReference type="EMBL" id="MBP2170052.1"/>
    </source>
</evidence>
<evidence type="ECO:0000256" key="4">
    <source>
        <dbReference type="ARBA" id="ARBA00022989"/>
    </source>
</evidence>
<sequence length="209" mass="22444">MDSSLIAFLSICGVIAVGSMSPGPSFLLVAKTAMSESRRCGVFTALGMSTGCALFALAAIMGLQSILLTVPWLFWLLKIAGGLYLLYLAYQMIINARRPLELETGASNGYSAARGFRLGLLTQISNPQTALVFGSIFAAFLSHQYPVWINIALPVASFAIDFAWYLFVVMVLSATAPRSAYLRFKKRLDTLGGGLMALLGIKLIVSQSS</sequence>
<proteinExistence type="predicted"/>
<comment type="caution">
    <text evidence="7">The sequence shown here is derived from an EMBL/GenBank/DDBJ whole genome shotgun (WGS) entry which is preliminary data.</text>
</comment>
<accession>A0ABS4PBR5</accession>
<organism evidence="7 8">
    <name type="scientific">Winslowiella toletana</name>
    <dbReference type="NCBI Taxonomy" id="92490"/>
    <lineage>
        <taxon>Bacteria</taxon>
        <taxon>Pseudomonadati</taxon>
        <taxon>Pseudomonadota</taxon>
        <taxon>Gammaproteobacteria</taxon>
        <taxon>Enterobacterales</taxon>
        <taxon>Erwiniaceae</taxon>
        <taxon>Winslowiella</taxon>
    </lineage>
</organism>
<feature type="transmembrane region" description="Helical" evidence="6">
    <location>
        <begin position="155"/>
        <end position="176"/>
    </location>
</feature>
<keyword evidence="3 6" id="KW-0812">Transmembrane</keyword>
<feature type="transmembrane region" description="Helical" evidence="6">
    <location>
        <begin position="6"/>
        <end position="30"/>
    </location>
</feature>
<name>A0ABS4PBR5_9GAMM</name>
<evidence type="ECO:0000313" key="8">
    <source>
        <dbReference type="Proteomes" id="UP001195624"/>
    </source>
</evidence>
<keyword evidence="2" id="KW-1003">Cell membrane</keyword>
<evidence type="ECO:0000256" key="3">
    <source>
        <dbReference type="ARBA" id="ARBA00022692"/>
    </source>
</evidence>
<evidence type="ECO:0000256" key="2">
    <source>
        <dbReference type="ARBA" id="ARBA00022475"/>
    </source>
</evidence>
<dbReference type="EMBL" id="JAGGMQ010000001">
    <property type="protein sequence ID" value="MBP2170052.1"/>
    <property type="molecule type" value="Genomic_DNA"/>
</dbReference>
<gene>
    <name evidence="7" type="ORF">J2125_003244</name>
</gene>
<dbReference type="Proteomes" id="UP001195624">
    <property type="component" value="Unassembled WGS sequence"/>
</dbReference>
<comment type="subcellular location">
    <subcellularLocation>
        <location evidence="1">Cell membrane</location>
        <topology evidence="1">Multi-pass membrane protein</topology>
    </subcellularLocation>
</comment>
<keyword evidence="4 6" id="KW-1133">Transmembrane helix</keyword>
<evidence type="ECO:0000256" key="5">
    <source>
        <dbReference type="ARBA" id="ARBA00023136"/>
    </source>
</evidence>
<dbReference type="PANTHER" id="PTHR30086:SF19">
    <property type="entry name" value="THREONINE EFFLUX PROTEIN"/>
    <property type="match status" value="1"/>
</dbReference>
<evidence type="ECO:0000256" key="6">
    <source>
        <dbReference type="SAM" id="Phobius"/>
    </source>
</evidence>
<protein>
    <submittedName>
        <fullName evidence="7">Threonine/homoserine/homoserine lactone efflux protein</fullName>
    </submittedName>
</protein>
<keyword evidence="5 6" id="KW-0472">Membrane</keyword>
<dbReference type="PANTHER" id="PTHR30086">
    <property type="entry name" value="ARGININE EXPORTER PROTEIN ARGO"/>
    <property type="match status" value="1"/>
</dbReference>